<dbReference type="InterPro" id="IPR006073">
    <property type="entry name" value="GTP-bd"/>
</dbReference>
<name>G4RMW2_THETK</name>
<keyword evidence="1" id="KW-1133">Transmembrane helix</keyword>
<dbReference type="RefSeq" id="WP_014126163.1">
    <property type="nucleotide sequence ID" value="NC_016070.1"/>
</dbReference>
<proteinExistence type="predicted"/>
<dbReference type="eggNOG" id="arCOG00359">
    <property type="taxonomic scope" value="Archaea"/>
</dbReference>
<feature type="domain" description="FeoB-type G" evidence="2">
    <location>
        <begin position="3"/>
        <end position="160"/>
    </location>
</feature>
<feature type="transmembrane region" description="Helical" evidence="1">
    <location>
        <begin position="361"/>
        <end position="382"/>
    </location>
</feature>
<dbReference type="Pfam" id="PF02421">
    <property type="entry name" value="FeoB_N"/>
    <property type="match status" value="1"/>
</dbReference>
<dbReference type="PANTHER" id="PTHR43185:SF1">
    <property type="entry name" value="FE(2+) TRANSPORTER FEOB"/>
    <property type="match status" value="1"/>
</dbReference>
<keyword evidence="1" id="KW-0812">Transmembrane</keyword>
<feature type="transmembrane region" description="Helical" evidence="1">
    <location>
        <begin position="429"/>
        <end position="449"/>
    </location>
</feature>
<dbReference type="PATRIC" id="fig|768679.9.peg.237"/>
<evidence type="ECO:0000259" key="2">
    <source>
        <dbReference type="PROSITE" id="PS51711"/>
    </source>
</evidence>
<dbReference type="AlphaFoldDB" id="G4RMW2"/>
<dbReference type="PANTHER" id="PTHR43185">
    <property type="entry name" value="FERROUS IRON TRANSPORT PROTEIN B"/>
    <property type="match status" value="1"/>
</dbReference>
<evidence type="ECO:0000313" key="4">
    <source>
        <dbReference type="Proteomes" id="UP000002654"/>
    </source>
</evidence>
<dbReference type="GO" id="GO:0005525">
    <property type="term" value="F:GTP binding"/>
    <property type="evidence" value="ECO:0007669"/>
    <property type="project" value="InterPro"/>
</dbReference>
<organism evidence="3 4">
    <name type="scientific">Thermoproteus tenax (strain ATCC 35583 / DSM 2078 / JCM 9277 / NBRC 100435 / Kra 1)</name>
    <dbReference type="NCBI Taxonomy" id="768679"/>
    <lineage>
        <taxon>Archaea</taxon>
        <taxon>Thermoproteota</taxon>
        <taxon>Thermoprotei</taxon>
        <taxon>Thermoproteales</taxon>
        <taxon>Thermoproteaceae</taxon>
        <taxon>Thermoproteus</taxon>
    </lineage>
</organism>
<feature type="transmembrane region" description="Helical" evidence="1">
    <location>
        <begin position="508"/>
        <end position="531"/>
    </location>
</feature>
<dbReference type="Gene3D" id="3.40.50.300">
    <property type="entry name" value="P-loop containing nucleotide triphosphate hydrolases"/>
    <property type="match status" value="1"/>
</dbReference>
<gene>
    <name evidence="3" type="primary">feoB</name>
    <name evidence="3" type="ordered locus">TTX_0227</name>
</gene>
<dbReference type="InterPro" id="IPR011642">
    <property type="entry name" value="Gate_dom"/>
</dbReference>
<feature type="transmembrane region" description="Helical" evidence="1">
    <location>
        <begin position="252"/>
        <end position="276"/>
    </location>
</feature>
<accession>G4RMW2</accession>
<dbReference type="InterPro" id="IPR030389">
    <property type="entry name" value="G_FEOB_dom"/>
</dbReference>
<dbReference type="GO" id="GO:0015093">
    <property type="term" value="F:ferrous iron transmembrane transporter activity"/>
    <property type="evidence" value="ECO:0007669"/>
    <property type="project" value="TreeGrafter"/>
</dbReference>
<keyword evidence="1" id="KW-0472">Membrane</keyword>
<dbReference type="Pfam" id="PF07670">
    <property type="entry name" value="Gate"/>
    <property type="match status" value="2"/>
</dbReference>
<reference evidence="3 4" key="1">
    <citation type="journal article" date="2011" name="PLoS ONE">
        <title>The complete genome sequence of Thermoproteus tenax: a physiologically versatile member of the Crenarchaeota.</title>
        <authorList>
            <person name="Siebers B."/>
            <person name="Zaparty M."/>
            <person name="Raddatz G."/>
            <person name="Tjaden B."/>
            <person name="Albers S.V."/>
            <person name="Bell S.D."/>
            <person name="Blombach F."/>
            <person name="Kletzin A."/>
            <person name="Kyrpides N."/>
            <person name="Lanz C."/>
            <person name="Plagens A."/>
            <person name="Rampp M."/>
            <person name="Rosinus A."/>
            <person name="von Jan M."/>
            <person name="Makarova K.S."/>
            <person name="Klenk H.P."/>
            <person name="Schuster S.C."/>
            <person name="Hensel R."/>
        </authorList>
    </citation>
    <scope>NUCLEOTIDE SEQUENCE [LARGE SCALE GENOMIC DNA]</scope>
    <source>
        <strain evidence="4">ATCC 35583 / DSM 2078 / JCM 9277 / NBRC 100435 / Kra 1</strain>
    </source>
</reference>
<dbReference type="HOGENOM" id="CLU_013350_3_2_2"/>
<dbReference type="SUPFAM" id="SSF52540">
    <property type="entry name" value="P-loop containing nucleoside triphosphate hydrolases"/>
    <property type="match status" value="1"/>
</dbReference>
<dbReference type="InterPro" id="IPR050860">
    <property type="entry name" value="FeoB_GTPase"/>
</dbReference>
<feature type="transmembrane region" description="Helical" evidence="1">
    <location>
        <begin position="543"/>
        <end position="564"/>
    </location>
</feature>
<dbReference type="STRING" id="768679.TTX_0227"/>
<dbReference type="OrthoDB" id="85305at2157"/>
<dbReference type="EMBL" id="FN869859">
    <property type="protein sequence ID" value="CCC80906.1"/>
    <property type="molecule type" value="Genomic_DNA"/>
</dbReference>
<dbReference type="GO" id="GO:0005886">
    <property type="term" value="C:plasma membrane"/>
    <property type="evidence" value="ECO:0007669"/>
    <property type="project" value="TreeGrafter"/>
</dbReference>
<dbReference type="PROSITE" id="PS51711">
    <property type="entry name" value="G_FEOB"/>
    <property type="match status" value="1"/>
</dbReference>
<evidence type="ECO:0000313" key="3">
    <source>
        <dbReference type="EMBL" id="CCC80906.1"/>
    </source>
</evidence>
<keyword evidence="4" id="KW-1185">Reference proteome</keyword>
<sequence>MPKLRYALLGPPNVGKSSLFYALTGIYVKTANYPGTTIEVHRGLLRRGDIEIVDLPGVLHPDNPTDLDEKIALREALEGDYDGVVVVAAPHAFKEALALARTVARSKPVIFVYNMYDVAPLSIPAEELSRKLSMPVVYTSAAKRLGLDKLVDLMRRGPPPSRPGEAADFEVPASYAIRGRIFSSTPLAAATLILMGLGTLLLLLAAMEGVTPLGEIPYAAMPLWDRLSEAVADYIKAAVPNEVLASFLADGVWNAASTLVSISIYVLTALSLVVFYEESGLIGLLTSRLERALAKLGVPPRGVVCLLVGASCNVPAVASARVLWGSDNRKITALLAPYMPCAARLAIFTAVASAALANTPYLIPLAVFLPYAVAFLAVFAASKLYQLGLGVRLAPSGEVPPAPLLMPNLRIYAVKIAVELREFLRKVGLLLFLTVLAIWPLTSFGPSGFTGDASSSYLALLGRYLEPLFRPMGIPWNVVAGLLAGWIFKELVLGIMAGTGALQTLSSLPLPSVLAALVFMAFYSACIATLSSLYRTVGLRLTAISAAVQLALAYLFAYAVYLAASSV</sequence>
<evidence type="ECO:0000256" key="1">
    <source>
        <dbReference type="SAM" id="Phobius"/>
    </source>
</evidence>
<protein>
    <submittedName>
        <fullName evidence="3">Ferrous iron transport protein B</fullName>
    </submittedName>
</protein>
<dbReference type="InterPro" id="IPR027417">
    <property type="entry name" value="P-loop_NTPase"/>
</dbReference>
<dbReference type="GeneID" id="11263239"/>
<dbReference type="PRINTS" id="PR00326">
    <property type="entry name" value="GTP1OBG"/>
</dbReference>
<dbReference type="KEGG" id="ttn:TTX_0227"/>
<feature type="transmembrane region" description="Helical" evidence="1">
    <location>
        <begin position="187"/>
        <end position="207"/>
    </location>
</feature>
<dbReference type="Proteomes" id="UP000002654">
    <property type="component" value="Chromosome"/>
</dbReference>
<feature type="transmembrane region" description="Helical" evidence="1">
    <location>
        <begin position="331"/>
        <end position="355"/>
    </location>
</feature>
<dbReference type="PaxDb" id="768679-TTX_0227"/>